<keyword evidence="2" id="KW-0009">Actin-binding</keyword>
<comment type="caution">
    <text evidence="5">The sequence shown here is derived from an EMBL/GenBank/DDBJ whole genome shotgun (WGS) entry which is preliminary data.</text>
</comment>
<dbReference type="PANTHER" id="PTHR12902:SF1">
    <property type="entry name" value="WISKOTT-ALDRICH SYNDROME PROTEIN FAMILY MEMBER"/>
    <property type="match status" value="1"/>
</dbReference>
<feature type="compositionally biased region" description="Polar residues" evidence="3">
    <location>
        <begin position="1167"/>
        <end position="1208"/>
    </location>
</feature>
<gene>
    <name evidence="5" type="ORF">CFOL_v3_24303</name>
</gene>
<dbReference type="GO" id="GO:0030036">
    <property type="term" value="P:actin cytoskeleton organization"/>
    <property type="evidence" value="ECO:0007669"/>
    <property type="project" value="UniProtKB-UniRule"/>
</dbReference>
<organism evidence="5 6">
    <name type="scientific">Cephalotus follicularis</name>
    <name type="common">Albany pitcher plant</name>
    <dbReference type="NCBI Taxonomy" id="3775"/>
    <lineage>
        <taxon>Eukaryota</taxon>
        <taxon>Viridiplantae</taxon>
        <taxon>Streptophyta</taxon>
        <taxon>Embryophyta</taxon>
        <taxon>Tracheophyta</taxon>
        <taxon>Spermatophyta</taxon>
        <taxon>Magnoliopsida</taxon>
        <taxon>eudicotyledons</taxon>
        <taxon>Gunneridae</taxon>
        <taxon>Pentapetalae</taxon>
        <taxon>rosids</taxon>
        <taxon>fabids</taxon>
        <taxon>Oxalidales</taxon>
        <taxon>Cephalotaceae</taxon>
        <taxon>Cephalotus</taxon>
    </lineage>
</organism>
<feature type="domain" description="WH2" evidence="4">
    <location>
        <begin position="1318"/>
        <end position="1336"/>
    </location>
</feature>
<dbReference type="InParanoid" id="A0A1Q3CL65"/>
<comment type="similarity">
    <text evidence="1 2">Belongs to the SCAR/WAVE family.</text>
</comment>
<keyword evidence="2" id="KW-0206">Cytoskeleton</keyword>
<comment type="function">
    <text evidence="2">Involved in regulation of actin and microtubule organization. Part of a WAVE complex that activates the Arp2/3 complex.</text>
</comment>
<dbReference type="Gene3D" id="1.20.5.340">
    <property type="match status" value="1"/>
</dbReference>
<dbReference type="InterPro" id="IPR003124">
    <property type="entry name" value="WH2_dom"/>
</dbReference>
<accession>A0A1Q3CL65</accession>
<dbReference type="InterPro" id="IPR028288">
    <property type="entry name" value="SCAR/WAVE_fam"/>
</dbReference>
<dbReference type="GO" id="GO:2000601">
    <property type="term" value="P:positive regulation of Arp2/3 complex-mediated actin nucleation"/>
    <property type="evidence" value="ECO:0007669"/>
    <property type="project" value="TreeGrafter"/>
</dbReference>
<evidence type="ECO:0000313" key="5">
    <source>
        <dbReference type="EMBL" id="GAV80843.1"/>
    </source>
</evidence>
<dbReference type="Gene3D" id="6.10.280.150">
    <property type="match status" value="2"/>
</dbReference>
<feature type="compositionally biased region" description="Polar residues" evidence="3">
    <location>
        <begin position="1218"/>
        <end position="1233"/>
    </location>
</feature>
<feature type="region of interest" description="Disordered" evidence="3">
    <location>
        <begin position="1167"/>
        <end position="1287"/>
    </location>
</feature>
<feature type="region of interest" description="Disordered" evidence="3">
    <location>
        <begin position="909"/>
        <end position="930"/>
    </location>
</feature>
<evidence type="ECO:0000259" key="4">
    <source>
        <dbReference type="PROSITE" id="PS51082"/>
    </source>
</evidence>
<comment type="subcellular location">
    <subcellularLocation>
        <location evidence="2">Cytoplasm</location>
        <location evidence="2">Cytoskeleton</location>
    </subcellularLocation>
</comment>
<dbReference type="Proteomes" id="UP000187406">
    <property type="component" value="Unassembled WGS sequence"/>
</dbReference>
<dbReference type="STRING" id="3775.A0A1Q3CL65"/>
<dbReference type="GO" id="GO:0071933">
    <property type="term" value="F:Arp2/3 complex binding"/>
    <property type="evidence" value="ECO:0007669"/>
    <property type="project" value="TreeGrafter"/>
</dbReference>
<evidence type="ECO:0000313" key="6">
    <source>
        <dbReference type="Proteomes" id="UP000187406"/>
    </source>
</evidence>
<evidence type="ECO:0000256" key="3">
    <source>
        <dbReference type="SAM" id="MobiDB-lite"/>
    </source>
</evidence>
<sequence>MPLARYQIRNEYSLADPELYRAADRDDPEAILEGVAMAGLVGVLRQLGDLAEFAAEIFHVLHEEVMVTAARGHGLVVRVQQLEAEFPSIEKTILSQTNHSSFFSNAGIDWHPNIRTEQNLLTRGDLPHCIMDSYEESRGPPRLFLLDKFDVAGAGACLKRYTDPSFFKAEPVSSEIATVEAHREKKVRRAKKKGSRWRNGGTPEFLPTSHPKLHQLFLEERVENGISDPACRVKLKKRQLNRSLLDSKSGKSYMEKFLGTLSPEHKVVREIPATEPLLKLTQDSYSESGLDIIEISTVSPLKKSFRGKQSPYSSPIALVVVEPPMEELNGDTINREIGKVCEPTVNGETDKLPPSLPNVMVEKELTVDGEDYAEGTVDGEQSDDVTSEVDSYMDALATMESEMDADNEYRPKSNLGFLNVKTQETDFDANEEQLEVEAQISDSQSIENSFMSDGGNSSFKKGWSSLSYSDTLSHLAENTPFDGEAAVKVLPSTESCMAEIVDQPSNQLPQSEMIPDTKSPELVRDSDMSIDEDETTDLEVPCSSCLTDTNSFYLPLDHGANSLVISSVGPALDETPSDSTEFGSRVSNIIADRTNVVDSSAGVSAIPSQTDDCLFMDFAESNCLDELDVEASNLISDPVLSPVKKCSEVLQTDHRYGTCAEIEGKTVLLQSIISTTEDQFPCSPLPAEELCSGITLVAYSSDVTSPDDLVSMGDSRVATDIYSESFIPMADSSEAHSSNKQQFLDIKDDFPLVELDSKGGVPYSEENGNPDKSSRLKDEETDVALSAAAAVTGTSADVDDFVCPSPNLISSPSGRALNLQKSLSDAVDLNHEGLEFGDAFSRKCLAETEAEKEPNPLEVDATESDSFHCKPSSYGYSNYVLLDEVHDSSEPQQPQNSSLVSDVITAPAPAELNNPDLESESLPQSHLSDNGEDVLSSTTCYLPQHRIILEQSFNLQADQVEVEGCQAEESSSKSSMLWPDQDQPLNHRNLERFFVASSESCPVDFSSQPLSPEFLPQSSGQEVDCTKQAMDSFVFVLPTFGMLPNAAQVGASEMPPLPPLPPMQWRMGKVQRAPLVMQEELVDQIQQCIPSIPPFTAVENAQFANVAPHVSEQLVVHDVQPTPLSSQLLGQHDSLDVAGAQSLNKFLTLPATSNERPEEGLLPFESQMTQPSSIPLSSVSTAQHTASGHDAVSSQENLILPLSQSTPETDLEAKSLHQAPQNSEGQPDNSFARSLSPPANVEEQSQHDLLTSEEQTERPSNSLALAPTFEVEKPTGNPAGKLPRPRSPLVDALAAHDKRMLRKVTERVWPQVEPKVDERDSLLEQIRTKSFNLKPAMLTRPSIQGPTTNSKVAAILEKANAIRQAFAGSDEDDADSWSDS</sequence>
<proteinExistence type="inferred from homology"/>
<dbReference type="FunCoup" id="A0A1Q3CL65">
    <property type="interactions" value="2277"/>
</dbReference>
<name>A0A1Q3CL65_CEPFO</name>
<dbReference type="PROSITE" id="PS51082">
    <property type="entry name" value="WH2"/>
    <property type="match status" value="1"/>
</dbReference>
<evidence type="ECO:0000256" key="1">
    <source>
        <dbReference type="ARBA" id="ARBA00006993"/>
    </source>
</evidence>
<feature type="region of interest" description="Disordered" evidence="3">
    <location>
        <begin position="757"/>
        <end position="780"/>
    </location>
</feature>
<feature type="compositionally biased region" description="Polar residues" evidence="3">
    <location>
        <begin position="1247"/>
        <end position="1263"/>
    </location>
</feature>
<dbReference type="PANTHER" id="PTHR12902">
    <property type="entry name" value="WASP-1"/>
    <property type="match status" value="1"/>
</dbReference>
<dbReference type="EMBL" id="BDDD01002271">
    <property type="protein sequence ID" value="GAV80843.1"/>
    <property type="molecule type" value="Genomic_DNA"/>
</dbReference>
<protein>
    <recommendedName>
        <fullName evidence="2">Protein SCAR</fullName>
    </recommendedName>
    <alternativeName>
        <fullName evidence="2">Protein WAVE</fullName>
    </alternativeName>
</protein>
<dbReference type="GO" id="GO:0005856">
    <property type="term" value="C:cytoskeleton"/>
    <property type="evidence" value="ECO:0007669"/>
    <property type="project" value="UniProtKB-SubCell"/>
</dbReference>
<keyword evidence="2" id="KW-0963">Cytoplasm</keyword>
<dbReference type="GO" id="GO:0034237">
    <property type="term" value="F:protein kinase A regulatory subunit binding"/>
    <property type="evidence" value="ECO:0007669"/>
    <property type="project" value="TreeGrafter"/>
</dbReference>
<dbReference type="GO" id="GO:0003779">
    <property type="term" value="F:actin binding"/>
    <property type="evidence" value="ECO:0007669"/>
    <property type="project" value="UniProtKB-UniRule"/>
</dbReference>
<evidence type="ECO:0000256" key="2">
    <source>
        <dbReference type="RuleBase" id="RU367034"/>
    </source>
</evidence>
<keyword evidence="6" id="KW-1185">Reference proteome</keyword>
<dbReference type="OrthoDB" id="1929108at2759"/>
<reference evidence="6" key="1">
    <citation type="submission" date="2016-04" db="EMBL/GenBank/DDBJ databases">
        <title>Cephalotus genome sequencing.</title>
        <authorList>
            <person name="Fukushima K."/>
            <person name="Hasebe M."/>
            <person name="Fang X."/>
        </authorList>
    </citation>
    <scope>NUCLEOTIDE SEQUENCE [LARGE SCALE GENOMIC DNA]</scope>
    <source>
        <strain evidence="6">cv. St1</strain>
    </source>
</reference>